<feature type="transmembrane region" description="Helical" evidence="1">
    <location>
        <begin position="83"/>
        <end position="99"/>
    </location>
</feature>
<organism evidence="2 3">
    <name type="scientific">Aliigemmobacter aestuarii</name>
    <dbReference type="NCBI Taxonomy" id="1445661"/>
    <lineage>
        <taxon>Bacteria</taxon>
        <taxon>Pseudomonadati</taxon>
        <taxon>Pseudomonadota</taxon>
        <taxon>Alphaproteobacteria</taxon>
        <taxon>Rhodobacterales</taxon>
        <taxon>Paracoccaceae</taxon>
        <taxon>Aliigemmobacter</taxon>
    </lineage>
</organism>
<name>A0A4S3MJ43_9RHOB</name>
<keyword evidence="1" id="KW-0472">Membrane</keyword>
<dbReference type="AlphaFoldDB" id="A0A4S3MJ43"/>
<evidence type="ECO:0000256" key="1">
    <source>
        <dbReference type="SAM" id="Phobius"/>
    </source>
</evidence>
<evidence type="ECO:0000313" key="3">
    <source>
        <dbReference type="Proteomes" id="UP000309450"/>
    </source>
</evidence>
<feature type="transmembrane region" description="Helical" evidence="1">
    <location>
        <begin position="9"/>
        <end position="29"/>
    </location>
</feature>
<keyword evidence="3" id="KW-1185">Reference proteome</keyword>
<evidence type="ECO:0000313" key="2">
    <source>
        <dbReference type="EMBL" id="THD81439.1"/>
    </source>
</evidence>
<dbReference type="RefSeq" id="WP_136395697.1">
    <property type="nucleotide sequence ID" value="NZ_SSND01000005.1"/>
</dbReference>
<protein>
    <submittedName>
        <fullName evidence="2">Rod shape-determining protein MreD</fullName>
    </submittedName>
</protein>
<feature type="transmembrane region" description="Helical" evidence="1">
    <location>
        <begin position="139"/>
        <end position="159"/>
    </location>
</feature>
<dbReference type="OrthoDB" id="7629477at2"/>
<gene>
    <name evidence="2" type="ORF">E7811_16095</name>
</gene>
<keyword evidence="1" id="KW-1133">Transmembrane helix</keyword>
<accession>A0A4S3MJ43</accession>
<reference evidence="2 3" key="1">
    <citation type="submission" date="2019-04" db="EMBL/GenBank/DDBJ databases">
        <title>Draft genome sequence of Gemmobacter aestuarii sp. nov.</title>
        <authorList>
            <person name="Hameed A."/>
            <person name="Lin S.-Y."/>
            <person name="Shahina M."/>
            <person name="Lai W.-A."/>
            <person name="Young C.-C."/>
        </authorList>
    </citation>
    <scope>NUCLEOTIDE SEQUENCE [LARGE SCALE GENOMIC DNA]</scope>
    <source>
        <strain evidence="2 3">CC-PW-75</strain>
    </source>
</reference>
<proteinExistence type="predicted"/>
<dbReference type="EMBL" id="SSND01000005">
    <property type="protein sequence ID" value="THD81439.1"/>
    <property type="molecule type" value="Genomic_DNA"/>
</dbReference>
<keyword evidence="1" id="KW-0812">Transmembrane</keyword>
<dbReference type="Proteomes" id="UP000309450">
    <property type="component" value="Unassembled WGS sequence"/>
</dbReference>
<comment type="caution">
    <text evidence="2">The sequence shown here is derived from an EMBL/GenBank/DDBJ whole genome shotgun (WGS) entry which is preliminary data.</text>
</comment>
<feature type="transmembrane region" description="Helical" evidence="1">
    <location>
        <begin position="111"/>
        <end position="133"/>
    </location>
</feature>
<sequence length="181" mass="19841">MVDAFRRDLWLMQAAYVLIALVIFFSRLLPLGVGIEAGGWPGPDLLLCLTLAWVTRRPDQLPVLLIVAVYLVEDFLLMRPPGLWAAIVVLATEFLRSRAALTRELGFAMEWLLVAAVMVAMLILNRGINAIAFLPQPGFGLAAVQTLGTILCYPLMVGFSHALLSLRKPATGEVDDMGRPL</sequence>